<dbReference type="PANTHER" id="PTHR13754:SF13">
    <property type="entry name" value="METALLO-BETA-LACTAMASE SUPERFAMILY PROTEIN (AFU_ORTHOLOGUE AFUA_3G07630)"/>
    <property type="match status" value="1"/>
</dbReference>
<reference evidence="2" key="2">
    <citation type="journal article" date="2021" name="Sci. Rep.">
        <title>The distribution of antibiotic resistance genes in chicken gut microbiota commensals.</title>
        <authorList>
            <person name="Juricova H."/>
            <person name="Matiasovicova J."/>
            <person name="Kubasova T."/>
            <person name="Cejkova D."/>
            <person name="Rychlik I."/>
        </authorList>
    </citation>
    <scope>NUCLEOTIDE SEQUENCE</scope>
    <source>
        <strain evidence="2">An559</strain>
    </source>
</reference>
<name>A0A938X549_9FIRM</name>
<dbReference type="InterPro" id="IPR001969">
    <property type="entry name" value="Aspartic_peptidase_AS"/>
</dbReference>
<sequence>MKLTVLSENSAFSPQFSCEHGLSVHVCTSDCAALFDTGASDLFLTNAAACGIDLSTVSCAVISHGHYDHGGGIAAFLRVNQTAPVYLHNGAFAPLYSRRAEGLAFIGLPPGLNDHERLRIISCDSIVPVCNHISVFSGAEPTALFPAANKKLLIRTADGDFPDPFLHEQYAVFEENGMLLLYTGCAHRGIVNIMHRFCALFGRAPDLVAGGFHLGDPRNPLAFDASFCAQTAAALASFSNTLYLTGHCTGSAPYEILAKHLGTRLMKLSAGAQFDL</sequence>
<reference evidence="2" key="1">
    <citation type="submission" date="2020-08" db="EMBL/GenBank/DDBJ databases">
        <authorList>
            <person name="Cejkova D."/>
            <person name="Kubasova T."/>
            <person name="Jahodarova E."/>
            <person name="Rychlik I."/>
        </authorList>
    </citation>
    <scope>NUCLEOTIDE SEQUENCE</scope>
    <source>
        <strain evidence="2">An559</strain>
    </source>
</reference>
<dbReference type="Pfam" id="PF00753">
    <property type="entry name" value="Lactamase_B"/>
    <property type="match status" value="1"/>
</dbReference>
<dbReference type="GO" id="GO:0016740">
    <property type="term" value="F:transferase activity"/>
    <property type="evidence" value="ECO:0007669"/>
    <property type="project" value="TreeGrafter"/>
</dbReference>
<accession>A0A938X549</accession>
<dbReference type="PROSITE" id="PS00141">
    <property type="entry name" value="ASP_PROTEASE"/>
    <property type="match status" value="1"/>
</dbReference>
<feature type="domain" description="Metallo-beta-lactamase" evidence="1">
    <location>
        <begin position="23"/>
        <end position="133"/>
    </location>
</feature>
<dbReference type="PANTHER" id="PTHR13754">
    <property type="entry name" value="METALLO-BETA-LACTAMASE SUPERFAMILY PROTEIN"/>
    <property type="match status" value="1"/>
</dbReference>
<dbReference type="InterPro" id="IPR036866">
    <property type="entry name" value="RibonucZ/Hydroxyglut_hydro"/>
</dbReference>
<evidence type="ECO:0000259" key="1">
    <source>
        <dbReference type="Pfam" id="PF00753"/>
    </source>
</evidence>
<dbReference type="InterPro" id="IPR001279">
    <property type="entry name" value="Metallo-B-lactamas"/>
</dbReference>
<dbReference type="InterPro" id="IPR052926">
    <property type="entry name" value="Metallo-beta-lactamase_dom"/>
</dbReference>
<dbReference type="Gene3D" id="3.60.15.10">
    <property type="entry name" value="Ribonuclease Z/Hydroxyacylglutathione hydrolase-like"/>
    <property type="match status" value="1"/>
</dbReference>
<dbReference type="EMBL" id="JACJKY010000002">
    <property type="protein sequence ID" value="MBM6919955.1"/>
    <property type="molecule type" value="Genomic_DNA"/>
</dbReference>
<dbReference type="Proteomes" id="UP000774750">
    <property type="component" value="Unassembled WGS sequence"/>
</dbReference>
<evidence type="ECO:0000313" key="3">
    <source>
        <dbReference type="Proteomes" id="UP000774750"/>
    </source>
</evidence>
<dbReference type="InterPro" id="IPR041712">
    <property type="entry name" value="DHPS-like_MBL-fold"/>
</dbReference>
<comment type="caution">
    <text evidence="2">The sequence shown here is derived from an EMBL/GenBank/DDBJ whole genome shotgun (WGS) entry which is preliminary data.</text>
</comment>
<evidence type="ECO:0000313" key="2">
    <source>
        <dbReference type="EMBL" id="MBM6919955.1"/>
    </source>
</evidence>
<dbReference type="GO" id="GO:0006508">
    <property type="term" value="P:proteolysis"/>
    <property type="evidence" value="ECO:0007669"/>
    <property type="project" value="InterPro"/>
</dbReference>
<dbReference type="AlphaFoldDB" id="A0A938X549"/>
<gene>
    <name evidence="2" type="ORF">H6A12_02090</name>
</gene>
<dbReference type="SUPFAM" id="SSF56281">
    <property type="entry name" value="Metallo-hydrolase/oxidoreductase"/>
    <property type="match status" value="1"/>
</dbReference>
<proteinExistence type="predicted"/>
<keyword evidence="3" id="KW-1185">Reference proteome</keyword>
<dbReference type="GO" id="GO:0004190">
    <property type="term" value="F:aspartic-type endopeptidase activity"/>
    <property type="evidence" value="ECO:0007669"/>
    <property type="project" value="InterPro"/>
</dbReference>
<protein>
    <submittedName>
        <fullName evidence="2">MBL fold metallo-hydrolase</fullName>
    </submittedName>
</protein>
<dbReference type="RefSeq" id="WP_204444293.1">
    <property type="nucleotide sequence ID" value="NZ_JACJKY010000002.1"/>
</dbReference>
<organism evidence="2 3">
    <name type="scientific">Merdimmobilis hominis</name>
    <dbReference type="NCBI Taxonomy" id="2897707"/>
    <lineage>
        <taxon>Bacteria</taxon>
        <taxon>Bacillati</taxon>
        <taxon>Bacillota</taxon>
        <taxon>Clostridia</taxon>
        <taxon>Eubacteriales</taxon>
        <taxon>Oscillospiraceae</taxon>
        <taxon>Merdimmobilis</taxon>
    </lineage>
</organism>
<dbReference type="CDD" id="cd07713">
    <property type="entry name" value="DHPS-like_MBL-fold"/>
    <property type="match status" value="1"/>
</dbReference>